<gene>
    <name evidence="2" type="ORF">OUO13_10935</name>
</gene>
<reference evidence="2" key="1">
    <citation type="submission" date="2022-11" db="EMBL/GenBank/DDBJ databases">
        <title>Parathalassolutuus dongxingensis gen. nov., sp. nov., a novel member of family Oceanospirillaceae isolated from a coastal shrimp pond in Guangxi, China.</title>
        <authorList>
            <person name="Chen H."/>
        </authorList>
    </citation>
    <scope>NUCLEOTIDE SEQUENCE</scope>
    <source>
        <strain evidence="2">G-43</strain>
    </source>
</reference>
<sequence length="300" mass="32908">MFKTSSATLLALCLAGCGDGDPVVPVGQDISITTSLQNASPSLSRVDWSGDDTDVANGESARGSLRSDAEQQWLYTATASGYLTLVLTGPERADFDLAVEDLDSDYNNDSQNDGADETLILRAIAGHQYRITVSSYSGSGDYQLAVAAPSRRILGMHDKEYLTLFSFSFSGTCTDSNSWYGAYSPTVWEASSTVFLYINFADGYVRTLDGTRHGMSRVNEREMAGTIEFSGDEIVTENGTRYRARFNDEFRFGGSFNSNRSRAALDTREIYFDEFTRQSDGAWIRSDCDARGSGRADFLL</sequence>
<keyword evidence="3" id="KW-1185">Reference proteome</keyword>
<accession>A0A9X3ISX6</accession>
<proteinExistence type="predicted"/>
<protein>
    <recommendedName>
        <fullName evidence="4">Peptidase C-terminal archaeal/bacterial domain-containing protein</fullName>
    </recommendedName>
</protein>
<feature type="region of interest" description="Disordered" evidence="1">
    <location>
        <begin position="41"/>
        <end position="61"/>
    </location>
</feature>
<dbReference type="AlphaFoldDB" id="A0A9X3ISX6"/>
<evidence type="ECO:0000313" key="2">
    <source>
        <dbReference type="EMBL" id="MCY0965705.1"/>
    </source>
</evidence>
<name>A0A9X3ISX6_9GAMM</name>
<dbReference type="Gene3D" id="2.60.120.380">
    <property type="match status" value="1"/>
</dbReference>
<evidence type="ECO:0008006" key="4">
    <source>
        <dbReference type="Google" id="ProtNLM"/>
    </source>
</evidence>
<dbReference type="EMBL" id="JAPNOA010000028">
    <property type="protein sequence ID" value="MCY0965705.1"/>
    <property type="molecule type" value="Genomic_DNA"/>
</dbReference>
<evidence type="ECO:0000256" key="1">
    <source>
        <dbReference type="SAM" id="MobiDB-lite"/>
    </source>
</evidence>
<dbReference type="Proteomes" id="UP001150830">
    <property type="component" value="Unassembled WGS sequence"/>
</dbReference>
<dbReference type="RefSeq" id="WP_283173917.1">
    <property type="nucleotide sequence ID" value="NZ_JAPNOA010000028.1"/>
</dbReference>
<organism evidence="2 3">
    <name type="scientific">Parathalassolituus penaei</name>
    <dbReference type="NCBI Taxonomy" id="2997323"/>
    <lineage>
        <taxon>Bacteria</taxon>
        <taxon>Pseudomonadati</taxon>
        <taxon>Pseudomonadota</taxon>
        <taxon>Gammaproteobacteria</taxon>
        <taxon>Oceanospirillales</taxon>
        <taxon>Oceanospirillaceae</taxon>
        <taxon>Parathalassolituus</taxon>
    </lineage>
</organism>
<evidence type="ECO:0000313" key="3">
    <source>
        <dbReference type="Proteomes" id="UP001150830"/>
    </source>
</evidence>
<comment type="caution">
    <text evidence="2">The sequence shown here is derived from an EMBL/GenBank/DDBJ whole genome shotgun (WGS) entry which is preliminary data.</text>
</comment>